<sequence length="420" mass="45154">MSPSLPTSPSCRILTVASNWENARFVVNLVTASDASVDKSLVIPWTISNKYYTADVHFFLEIVSGNDSGPSRLLSIQEDEKVPAIIFVFTQEESYRPLFLAHLEKLTANDAEVCIAVRLPSSKTAVPSPSSGHEDDDSIDEFFADHGFEYVLAEKTPFDAHDGVLGIPRVRDALHSIMWPTLIRREGNTSGTARGSSRLPVTLTGDAVGGESLSLTLDDLTEDIAHSLFTSPEGAMDDRDLQALESWLDADADEAWRPTDTSVIVTPSTDAKNPGNTPSIPSGFEDDFTNFVSAPPNPVPSCDGPSASGPSSKSSVFSSNLVAIADKEADADWDPEKWLPTQAEIASASARIFRPLGSFDLAQVLSTLQAMKEEISGIADEDERRKAAARAALGLVAGLGLDVNDNEDDTSELGEELRVD</sequence>
<evidence type="ECO:0000256" key="1">
    <source>
        <dbReference type="SAM" id="MobiDB-lite"/>
    </source>
</evidence>
<evidence type="ECO:0000313" key="2">
    <source>
        <dbReference type="EMBL" id="KAF9516433.1"/>
    </source>
</evidence>
<organism evidence="2 3">
    <name type="scientific">Hydnum rufescens UP504</name>
    <dbReference type="NCBI Taxonomy" id="1448309"/>
    <lineage>
        <taxon>Eukaryota</taxon>
        <taxon>Fungi</taxon>
        <taxon>Dikarya</taxon>
        <taxon>Basidiomycota</taxon>
        <taxon>Agaricomycotina</taxon>
        <taxon>Agaricomycetes</taxon>
        <taxon>Cantharellales</taxon>
        <taxon>Hydnaceae</taxon>
        <taxon>Hydnum</taxon>
    </lineage>
</organism>
<dbReference type="PANTHER" id="PTHR14659:SF1">
    <property type="entry name" value="ALPHA- AND GAMMA-ADAPTIN-BINDING PROTEIN P34"/>
    <property type="match status" value="1"/>
</dbReference>
<reference evidence="2" key="1">
    <citation type="journal article" date="2020" name="Nat. Commun.">
        <title>Large-scale genome sequencing of mycorrhizal fungi provides insights into the early evolution of symbiotic traits.</title>
        <authorList>
            <person name="Miyauchi S."/>
            <person name="Kiss E."/>
            <person name="Kuo A."/>
            <person name="Drula E."/>
            <person name="Kohler A."/>
            <person name="Sanchez-Garcia M."/>
            <person name="Morin E."/>
            <person name="Andreopoulos B."/>
            <person name="Barry K.W."/>
            <person name="Bonito G."/>
            <person name="Buee M."/>
            <person name="Carver A."/>
            <person name="Chen C."/>
            <person name="Cichocki N."/>
            <person name="Clum A."/>
            <person name="Culley D."/>
            <person name="Crous P.W."/>
            <person name="Fauchery L."/>
            <person name="Girlanda M."/>
            <person name="Hayes R.D."/>
            <person name="Keri Z."/>
            <person name="LaButti K."/>
            <person name="Lipzen A."/>
            <person name="Lombard V."/>
            <person name="Magnuson J."/>
            <person name="Maillard F."/>
            <person name="Murat C."/>
            <person name="Nolan M."/>
            <person name="Ohm R.A."/>
            <person name="Pangilinan J."/>
            <person name="Pereira M.F."/>
            <person name="Perotto S."/>
            <person name="Peter M."/>
            <person name="Pfister S."/>
            <person name="Riley R."/>
            <person name="Sitrit Y."/>
            <person name="Stielow J.B."/>
            <person name="Szollosi G."/>
            <person name="Zifcakova L."/>
            <person name="Stursova M."/>
            <person name="Spatafora J.W."/>
            <person name="Tedersoo L."/>
            <person name="Vaario L.M."/>
            <person name="Yamada A."/>
            <person name="Yan M."/>
            <person name="Wang P."/>
            <person name="Xu J."/>
            <person name="Bruns T."/>
            <person name="Baldrian P."/>
            <person name="Vilgalys R."/>
            <person name="Dunand C."/>
            <person name="Henrissat B."/>
            <person name="Grigoriev I.V."/>
            <person name="Hibbett D."/>
            <person name="Nagy L.G."/>
            <person name="Martin F.M."/>
        </authorList>
    </citation>
    <scope>NUCLEOTIDE SEQUENCE</scope>
    <source>
        <strain evidence="2">UP504</strain>
    </source>
</reference>
<comment type="caution">
    <text evidence="2">The sequence shown here is derived from an EMBL/GenBank/DDBJ whole genome shotgun (WGS) entry which is preliminary data.</text>
</comment>
<dbReference type="EMBL" id="MU128939">
    <property type="protein sequence ID" value="KAF9516433.1"/>
    <property type="molecule type" value="Genomic_DNA"/>
</dbReference>
<accession>A0A9P6B2H0</accession>
<evidence type="ECO:0000313" key="3">
    <source>
        <dbReference type="Proteomes" id="UP000886523"/>
    </source>
</evidence>
<dbReference type="Proteomes" id="UP000886523">
    <property type="component" value="Unassembled WGS sequence"/>
</dbReference>
<dbReference type="InterPro" id="IPR019341">
    <property type="entry name" value="Alpha/Gamma-adaptin-bd_p34"/>
</dbReference>
<protein>
    <submittedName>
        <fullName evidence="2">Uncharacterized protein</fullName>
    </submittedName>
</protein>
<dbReference type="Gene3D" id="3.40.50.11960">
    <property type="match status" value="1"/>
</dbReference>
<dbReference type="AlphaFoldDB" id="A0A9P6B2H0"/>
<feature type="region of interest" description="Disordered" evidence="1">
    <location>
        <begin position="293"/>
        <end position="313"/>
    </location>
</feature>
<dbReference type="OrthoDB" id="10261384at2759"/>
<name>A0A9P6B2H0_9AGAM</name>
<dbReference type="PANTHER" id="PTHR14659">
    <property type="entry name" value="ALPHA- AND GAMMA-ADAPTIN-BINDING PROTEIN P34"/>
    <property type="match status" value="1"/>
</dbReference>
<gene>
    <name evidence="2" type="ORF">BS47DRAFT_1340764</name>
</gene>
<keyword evidence="3" id="KW-1185">Reference proteome</keyword>
<proteinExistence type="predicted"/>